<dbReference type="EMBL" id="JANQBD010000031">
    <property type="protein sequence ID" value="MCR8635764.1"/>
    <property type="molecule type" value="Genomic_DNA"/>
</dbReference>
<gene>
    <name evidence="1" type="ORF">NV381_31615</name>
</gene>
<accession>A0ABT1YRF0</accession>
<organism evidence="1 2">
    <name type="scientific">Paenibacillus radicis</name>
    <name type="common">ex Xue et al. 2023</name>
    <dbReference type="NCBI Taxonomy" id="2972489"/>
    <lineage>
        <taxon>Bacteria</taxon>
        <taxon>Bacillati</taxon>
        <taxon>Bacillota</taxon>
        <taxon>Bacilli</taxon>
        <taxon>Bacillales</taxon>
        <taxon>Paenibacillaceae</taxon>
        <taxon>Paenibacillus</taxon>
    </lineage>
</organism>
<dbReference type="Proteomes" id="UP001300012">
    <property type="component" value="Unassembled WGS sequence"/>
</dbReference>
<name>A0ABT1YRF0_9BACL</name>
<evidence type="ECO:0000313" key="1">
    <source>
        <dbReference type="EMBL" id="MCR8635764.1"/>
    </source>
</evidence>
<evidence type="ECO:0008006" key="3">
    <source>
        <dbReference type="Google" id="ProtNLM"/>
    </source>
</evidence>
<keyword evidence="2" id="KW-1185">Reference proteome</keyword>
<comment type="caution">
    <text evidence="1">The sequence shown here is derived from an EMBL/GenBank/DDBJ whole genome shotgun (WGS) entry which is preliminary data.</text>
</comment>
<protein>
    <recommendedName>
        <fullName evidence="3">Phage protein</fullName>
    </recommendedName>
</protein>
<sequence length="122" mass="14088">MMDMDFLFPEASTEDVKRAKTYLNQYMKKKKTVQLFEKTPPETEGNKELQVAAIKFTNLIERAVDQIIQNDVKLVIEYRFIKGNSRAATILKFSGWNCCDKTIDRKIDEGAESVANTLLYLE</sequence>
<proteinExistence type="predicted"/>
<evidence type="ECO:0000313" key="2">
    <source>
        <dbReference type="Proteomes" id="UP001300012"/>
    </source>
</evidence>
<dbReference type="RefSeq" id="WP_258217309.1">
    <property type="nucleotide sequence ID" value="NZ_JANQBD010000031.1"/>
</dbReference>
<reference evidence="1 2" key="1">
    <citation type="submission" date="2022-08" db="EMBL/GenBank/DDBJ databases">
        <title>Paenibacillus endoradicis sp. nov., Paenibacillus radicibacter sp. nov and Paenibacillus pararadicis sp. nov., three cold-adapted plant growth-promoting bacteria isolated from root of Larix gmelinii in Great Khingan.</title>
        <authorList>
            <person name="Xue H."/>
        </authorList>
    </citation>
    <scope>NUCLEOTIDE SEQUENCE [LARGE SCALE GENOMIC DNA]</scope>
    <source>
        <strain evidence="1 2">N5-1-1-5</strain>
    </source>
</reference>